<sequence length="372" mass="42363">MKQIQKGWWKHLAPREIVPLRGEVQALLEKYMTGSAGAEWFKVANREGGVFRVRHGQKVPVFHVVFVRGRPPFVAPPQVVKPGHRCVGRATPLVGGELNPDELVLEPEIRVELVTDPEFIAASAQGRTKIDEATVLQPSLIFTCPARLLVAPRHSPDRSFVLYQHIFGSGGNYPIDGYFYVGVTQRSWQKRWAEHRRGIDSGSQLLFHRKFREELQQGRVTYINHKVMAVTDDLEKLYASEEWLVEEHWHDGRRLNMIPGGKSGLRYLRENGLLGQRIVPLPDERDEIVATWLEQHPRKGLPAPWVAERWRDNEWAVAQICGREGRLSVSQVRAIRALSKDYCAAEIAARIGAKNDAQVQRVIDGETYTRVD</sequence>
<protein>
    <recommendedName>
        <fullName evidence="3">GIY-YIG domain-containing protein</fullName>
    </recommendedName>
</protein>
<proteinExistence type="predicted"/>
<evidence type="ECO:0008006" key="3">
    <source>
        <dbReference type="Google" id="ProtNLM"/>
    </source>
</evidence>
<comment type="caution">
    <text evidence="1">The sequence shown here is derived from an EMBL/GenBank/DDBJ whole genome shotgun (WGS) entry which is preliminary data.</text>
</comment>
<name>A0ABU9B676_9BACT</name>
<gene>
    <name evidence="1" type="ORF">WKV53_28405</name>
</gene>
<evidence type="ECO:0000313" key="2">
    <source>
        <dbReference type="Proteomes" id="UP001371305"/>
    </source>
</evidence>
<dbReference type="Proteomes" id="UP001371305">
    <property type="component" value="Unassembled WGS sequence"/>
</dbReference>
<evidence type="ECO:0000313" key="1">
    <source>
        <dbReference type="EMBL" id="MEK7954472.1"/>
    </source>
</evidence>
<dbReference type="RefSeq" id="WP_341408243.1">
    <property type="nucleotide sequence ID" value="NZ_JBBUKT010000021.1"/>
</dbReference>
<accession>A0ABU9B676</accession>
<keyword evidence="2" id="KW-1185">Reference proteome</keyword>
<organism evidence="1 2">
    <name type="scientific">Luteolibacter soli</name>
    <dbReference type="NCBI Taxonomy" id="3135280"/>
    <lineage>
        <taxon>Bacteria</taxon>
        <taxon>Pseudomonadati</taxon>
        <taxon>Verrucomicrobiota</taxon>
        <taxon>Verrucomicrobiia</taxon>
        <taxon>Verrucomicrobiales</taxon>
        <taxon>Verrucomicrobiaceae</taxon>
        <taxon>Luteolibacter</taxon>
    </lineage>
</organism>
<dbReference type="EMBL" id="JBBUKT010000021">
    <property type="protein sequence ID" value="MEK7954472.1"/>
    <property type="molecule type" value="Genomic_DNA"/>
</dbReference>
<reference evidence="1 2" key="1">
    <citation type="submission" date="2024-04" db="EMBL/GenBank/DDBJ databases">
        <title>Luteolibacter sp. isolated from soil.</title>
        <authorList>
            <person name="An J."/>
        </authorList>
    </citation>
    <scope>NUCLEOTIDE SEQUENCE [LARGE SCALE GENOMIC DNA]</scope>
    <source>
        <strain evidence="1 2">Y139</strain>
    </source>
</reference>